<sequence length="267" mass="30169">MNFTATVALATTAVLARLVDANRTYQATRLHHIHPHYNLVNDGQQGYNYSPNSTRKHDEEIHEIATSFIDLLESDGFDMANKNDLMTLASFLETITGGEIAPQKSGNGFLTMLKKGGRTLFEAGKDFAKKHAKGAVGDAVKIIFMTLLKKGLPVFEKAYENAMQKIPIDLRITYAPMAYNLWTELFKKFKIRMPEGYNVERFICKAMTKEQCDDVIKRIKSKQEDEEAPQLRGGKRRKSRNDDDDDEEEDDGENDSAEDDSGDLDSF</sequence>
<protein>
    <submittedName>
        <fullName evidence="3">Signal peptide-containing protein, putative</fullName>
    </submittedName>
</protein>
<dbReference type="RefSeq" id="XP_028867618.1">
    <property type="nucleotide sequence ID" value="XM_029011785.1"/>
</dbReference>
<evidence type="ECO:0000313" key="3">
    <source>
        <dbReference type="EMBL" id="GBE61375.1"/>
    </source>
</evidence>
<feature type="chain" id="PRO_5014122036" evidence="2">
    <location>
        <begin position="22"/>
        <end position="267"/>
    </location>
</feature>
<feature type="signal peptide" evidence="2">
    <location>
        <begin position="1"/>
        <end position="21"/>
    </location>
</feature>
<gene>
    <name evidence="3" type="ORF">BOVATA_028680</name>
</gene>
<dbReference type="VEuPathDB" id="PiroplasmaDB:BOVATA_028680"/>
<feature type="compositionally biased region" description="Acidic residues" evidence="1">
    <location>
        <begin position="242"/>
        <end position="267"/>
    </location>
</feature>
<keyword evidence="4" id="KW-1185">Reference proteome</keyword>
<feature type="region of interest" description="Disordered" evidence="1">
    <location>
        <begin position="219"/>
        <end position="267"/>
    </location>
</feature>
<comment type="caution">
    <text evidence="3">The sequence shown here is derived from an EMBL/GenBank/DDBJ whole genome shotgun (WGS) entry which is preliminary data.</text>
</comment>
<evidence type="ECO:0000256" key="1">
    <source>
        <dbReference type="SAM" id="MobiDB-lite"/>
    </source>
</evidence>
<organism evidence="3 4">
    <name type="scientific">Babesia ovata</name>
    <dbReference type="NCBI Taxonomy" id="189622"/>
    <lineage>
        <taxon>Eukaryota</taxon>
        <taxon>Sar</taxon>
        <taxon>Alveolata</taxon>
        <taxon>Apicomplexa</taxon>
        <taxon>Aconoidasida</taxon>
        <taxon>Piroplasmida</taxon>
        <taxon>Babesiidae</taxon>
        <taxon>Babesia</taxon>
    </lineage>
</organism>
<keyword evidence="2" id="KW-0732">Signal</keyword>
<name>A0A2H6KEG1_9APIC</name>
<proteinExistence type="predicted"/>
<evidence type="ECO:0000313" key="4">
    <source>
        <dbReference type="Proteomes" id="UP000236319"/>
    </source>
</evidence>
<dbReference type="EMBL" id="BDSA01000003">
    <property type="protein sequence ID" value="GBE61375.1"/>
    <property type="molecule type" value="Genomic_DNA"/>
</dbReference>
<dbReference type="AlphaFoldDB" id="A0A2H6KEG1"/>
<reference evidence="3 4" key="1">
    <citation type="journal article" date="2017" name="BMC Genomics">
        <title>Whole-genome assembly of Babesia ovata and comparative genomics between closely related pathogens.</title>
        <authorList>
            <person name="Yamagishi J."/>
            <person name="Asada M."/>
            <person name="Hakimi H."/>
            <person name="Tanaka T.Q."/>
            <person name="Sugimoto C."/>
            <person name="Kawazu S."/>
        </authorList>
    </citation>
    <scope>NUCLEOTIDE SEQUENCE [LARGE SCALE GENOMIC DNA]</scope>
    <source>
        <strain evidence="3 4">Miyake</strain>
    </source>
</reference>
<dbReference type="GeneID" id="39875145"/>
<evidence type="ECO:0000256" key="2">
    <source>
        <dbReference type="SAM" id="SignalP"/>
    </source>
</evidence>
<accession>A0A2H6KEG1</accession>
<dbReference type="OrthoDB" id="365822at2759"/>
<dbReference type="Proteomes" id="UP000236319">
    <property type="component" value="Unassembled WGS sequence"/>
</dbReference>